<evidence type="ECO:0000259" key="2">
    <source>
        <dbReference type="Pfam" id="PF07992"/>
    </source>
</evidence>
<dbReference type="Proteomes" id="UP000192140">
    <property type="component" value="Unassembled WGS sequence"/>
</dbReference>
<keyword evidence="5" id="KW-1185">Reference proteome</keyword>
<dbReference type="InterPro" id="IPR036188">
    <property type="entry name" value="FAD/NAD-bd_sf"/>
</dbReference>
<feature type="domain" description="FAD/NAD(P)-binding" evidence="2">
    <location>
        <begin position="16"/>
        <end position="332"/>
    </location>
</feature>
<dbReference type="Gene3D" id="3.50.50.60">
    <property type="entry name" value="FAD/NAD(P)-binding domain"/>
    <property type="match status" value="2"/>
</dbReference>
<dbReference type="PANTHER" id="PTHR42949:SF3">
    <property type="entry name" value="ANAEROBIC GLYCEROL-3-PHOSPHATE DEHYDROGENASE SUBUNIT B"/>
    <property type="match status" value="1"/>
</dbReference>
<dbReference type="AlphaFoldDB" id="A0A1S7UC59"/>
<dbReference type="EC" id="1.-.-.-" evidence="4"/>
<dbReference type="SUPFAM" id="SSF51905">
    <property type="entry name" value="FAD/NAD(P)-binding domain"/>
    <property type="match status" value="1"/>
</dbReference>
<proteinExistence type="predicted"/>
<organism evidence="4 5">
    <name type="scientific">Agrobacterium deltaense NCPPB 1641</name>
    <dbReference type="NCBI Taxonomy" id="1183425"/>
    <lineage>
        <taxon>Bacteria</taxon>
        <taxon>Pseudomonadati</taxon>
        <taxon>Pseudomonadota</taxon>
        <taxon>Alphaproteobacteria</taxon>
        <taxon>Hyphomicrobiales</taxon>
        <taxon>Rhizobiaceae</taxon>
        <taxon>Rhizobium/Agrobacterium group</taxon>
        <taxon>Agrobacterium</taxon>
    </lineage>
</organism>
<dbReference type="EMBL" id="FCNP01000051">
    <property type="protein sequence ID" value="CVI64473.1"/>
    <property type="molecule type" value="Genomic_DNA"/>
</dbReference>
<feature type="domain" description="SoxA A3" evidence="3">
    <location>
        <begin position="395"/>
        <end position="473"/>
    </location>
</feature>
<dbReference type="PRINTS" id="PR00368">
    <property type="entry name" value="FADPNR"/>
</dbReference>
<accession>A0A1S7UC59</accession>
<reference evidence="4" key="1">
    <citation type="submission" date="2016-01" db="EMBL/GenBank/DDBJ databases">
        <authorList>
            <person name="Regsiter A."/>
            <person name="william w."/>
        </authorList>
    </citation>
    <scope>NUCLEOTIDE SEQUENCE</scope>
    <source>
        <strain evidence="4">NCPPB 1641</strain>
    </source>
</reference>
<evidence type="ECO:0000313" key="5">
    <source>
        <dbReference type="Proteomes" id="UP000192140"/>
    </source>
</evidence>
<dbReference type="CDD" id="cd19946">
    <property type="entry name" value="GlpA-like_Fer2_BFD-like"/>
    <property type="match status" value="1"/>
</dbReference>
<keyword evidence="1 4" id="KW-0560">Oxidoreductase</keyword>
<dbReference type="Pfam" id="PF17806">
    <property type="entry name" value="SO_alpha_A3"/>
    <property type="match status" value="1"/>
</dbReference>
<gene>
    <name evidence="4" type="primary">ooxA</name>
    <name evidence="4" type="ORF">AGR7A_pTi0126</name>
</gene>
<dbReference type="InterPro" id="IPR017224">
    <property type="entry name" value="Opine_Oxase_asu/HCN_bsu"/>
</dbReference>
<evidence type="ECO:0000313" key="4">
    <source>
        <dbReference type="EMBL" id="CVI64473.1"/>
    </source>
</evidence>
<dbReference type="Gene3D" id="1.10.10.1100">
    <property type="entry name" value="BFD-like [2Fe-2S]-binding domain"/>
    <property type="match status" value="1"/>
</dbReference>
<evidence type="ECO:0000256" key="1">
    <source>
        <dbReference type="ARBA" id="ARBA00023002"/>
    </source>
</evidence>
<comment type="caution">
    <text evidence="4">The sequence shown here is derived from an EMBL/GenBank/DDBJ whole genome shotgun (WGS) entry which is preliminary data.</text>
</comment>
<dbReference type="InterPro" id="IPR023753">
    <property type="entry name" value="FAD/NAD-binding_dom"/>
</dbReference>
<dbReference type="InterPro" id="IPR051691">
    <property type="entry name" value="Metab_Enz_Cyan_OpOx_G3PDH"/>
</dbReference>
<dbReference type="PRINTS" id="PR00469">
    <property type="entry name" value="PNDRDTASEII"/>
</dbReference>
<protein>
    <submittedName>
        <fullName evidence="4">Opine oxidase subunit A</fullName>
        <ecNumber evidence="4">1.-.-.-</ecNumber>
    </submittedName>
</protein>
<dbReference type="Pfam" id="PF07992">
    <property type="entry name" value="Pyr_redox_2"/>
    <property type="match status" value="1"/>
</dbReference>
<dbReference type="InterPro" id="IPR041854">
    <property type="entry name" value="BFD-like_2Fe2S-bd_dom_sf"/>
</dbReference>
<evidence type="ECO:0000259" key="3">
    <source>
        <dbReference type="Pfam" id="PF17806"/>
    </source>
</evidence>
<dbReference type="RefSeq" id="WP_080855529.1">
    <property type="nucleotide sequence ID" value="NZ_LT009778.1"/>
</dbReference>
<dbReference type="GO" id="GO:0016491">
    <property type="term" value="F:oxidoreductase activity"/>
    <property type="evidence" value="ECO:0007669"/>
    <property type="project" value="UniProtKB-KW"/>
</dbReference>
<name>A0A1S7UC59_9HYPH</name>
<dbReference type="PANTHER" id="PTHR42949">
    <property type="entry name" value="ANAEROBIC GLYCEROL-3-PHOSPHATE DEHYDROGENASE SUBUNIT B"/>
    <property type="match status" value="1"/>
</dbReference>
<dbReference type="PIRSF" id="PIRSF037495">
    <property type="entry name" value="Opine_OX_OoxA/HcnB"/>
    <property type="match status" value="1"/>
</dbReference>
<dbReference type="InterPro" id="IPR041117">
    <property type="entry name" value="SoxA_A3"/>
</dbReference>
<sequence length="502" mass="52965">MSLREVSTASDLLNFYDLLVIGAGPAGMAAAVEASAAGAHVAVLDENPRPGGQIYREITRNNPDRRTYLGPDYWKGKPLTEAFGLSNVDYAARATVWSLESPDETVGQARNLVGVTVAGSAQMIEASAIILATGAQERPMPVRGWTLPGVMTAGAAQIALKAAGAVPAGPVVLAGCGPLLYLLASQLVDAGVSDLTVLDTAQSPFRASVLRHMPEFMLSPYVLKGIGLLMKVKRHARVVSGVRSIAITGIEHGEGVSFTTNGDEQVIPAGTVLLHQGVIPSTSLTNAAGCELKWNDEQRAFEPVADHEGRTTRPGIYIAGDGAGIAGAQAAEVSGRIAALAALSDLRLGSTTVAAARIKSLHKQARRFLRGRAFLDALYTPGSDFLAPVYPDTIVCRCEEITVRKLREAIALGPPGPNQLKTFIRCGMGQCQGRLCAATVTEIMAEERKVSPGDVGTYRLRSPVKPVRLAELAHLPHTPRALKAVTGRDPVDHDTNEAGHFS</sequence>